<gene>
    <name evidence="3" type="ORF">CAPTEDRAFT_90541</name>
</gene>
<reference evidence="4" key="3">
    <citation type="submission" date="2015-06" db="UniProtKB">
        <authorList>
            <consortium name="EnsemblMetazoa"/>
        </authorList>
    </citation>
    <scope>IDENTIFICATION</scope>
</reference>
<keyword evidence="5" id="KW-1185">Reference proteome</keyword>
<sequence>LFSFIAAKETLRKQLSYQGHLYSDFVNQASTRPYFWPPESLPGANSTQDEGVHLIVCVHGLDGNSADLRLVKTYMELALPGEKIDFLMSERNQADTFADFNVMTDRLVGEINYHIEMYGFTPNKLSFVGHSLGNLIIRSALSRPDMTHLLPKLHTFLSLSGPHLGTLYNNSGLVNMGMWFMQKWKKSGSLLQLSMKDHSDPRQTFLYKLSQKTGLEFFRHILLVGSQQDRYVPYHSSRIELCKAALRDTSDILLAGAVYAEMVSNILQPIVFKSDITFIRYDVFHALPSNANTMIGRAAHIAVLDSELFIEKFITVAALKYFK</sequence>
<feature type="domain" description="DUF676" evidence="2">
    <location>
        <begin position="50"/>
        <end position="242"/>
    </location>
</feature>
<dbReference type="FunFam" id="3.40.50.1820:FF:000004">
    <property type="entry name" value="Protein FAM135A isoform a"/>
    <property type="match status" value="1"/>
</dbReference>
<protein>
    <recommendedName>
        <fullName evidence="2">DUF676 domain-containing protein</fullName>
    </recommendedName>
</protein>
<dbReference type="OrthoDB" id="273452at2759"/>
<dbReference type="PANTHER" id="PTHR12482">
    <property type="entry name" value="LIPASE ROG1-RELATED-RELATED"/>
    <property type="match status" value="1"/>
</dbReference>
<dbReference type="PANTHER" id="PTHR12482:SF5">
    <property type="entry name" value="DUF676 DOMAIN-CONTAINING PROTEIN"/>
    <property type="match status" value="1"/>
</dbReference>
<reference evidence="3 5" key="2">
    <citation type="journal article" date="2013" name="Nature">
        <title>Insights into bilaterian evolution from three spiralian genomes.</title>
        <authorList>
            <person name="Simakov O."/>
            <person name="Marletaz F."/>
            <person name="Cho S.J."/>
            <person name="Edsinger-Gonzales E."/>
            <person name="Havlak P."/>
            <person name="Hellsten U."/>
            <person name="Kuo D.H."/>
            <person name="Larsson T."/>
            <person name="Lv J."/>
            <person name="Arendt D."/>
            <person name="Savage R."/>
            <person name="Osoegawa K."/>
            <person name="de Jong P."/>
            <person name="Grimwood J."/>
            <person name="Chapman J.A."/>
            <person name="Shapiro H."/>
            <person name="Aerts A."/>
            <person name="Otillar R.P."/>
            <person name="Terry A.Y."/>
            <person name="Boore J.L."/>
            <person name="Grigoriev I.V."/>
            <person name="Lindberg D.R."/>
            <person name="Seaver E.C."/>
            <person name="Weisblat D.A."/>
            <person name="Putnam N.H."/>
            <person name="Rokhsar D.S."/>
        </authorList>
    </citation>
    <scope>NUCLEOTIDE SEQUENCE</scope>
    <source>
        <strain evidence="3 5">I ESC-2004</strain>
    </source>
</reference>
<dbReference type="AlphaFoldDB" id="R7VLH3"/>
<dbReference type="EnsemblMetazoa" id="CapteT90541">
    <property type="protein sequence ID" value="CapteP90541"/>
    <property type="gene ID" value="CapteG90541"/>
</dbReference>
<dbReference type="SUPFAM" id="SSF53474">
    <property type="entry name" value="alpha/beta-Hydrolases"/>
    <property type="match status" value="1"/>
</dbReference>
<feature type="non-terminal residue" evidence="3">
    <location>
        <position position="1"/>
    </location>
</feature>
<evidence type="ECO:0000313" key="3">
    <source>
        <dbReference type="EMBL" id="ELU18261.1"/>
    </source>
</evidence>
<dbReference type="OMA" id="WIMSEPE"/>
<accession>R7VLH3</accession>
<dbReference type="InterPro" id="IPR044294">
    <property type="entry name" value="Lipase-like"/>
</dbReference>
<dbReference type="EMBL" id="AMQN01003826">
    <property type="status" value="NOT_ANNOTATED_CDS"/>
    <property type="molecule type" value="Genomic_DNA"/>
</dbReference>
<dbReference type="Pfam" id="PF05057">
    <property type="entry name" value="DUF676"/>
    <property type="match status" value="1"/>
</dbReference>
<dbReference type="InterPro" id="IPR029058">
    <property type="entry name" value="AB_hydrolase_fold"/>
</dbReference>
<name>R7VLH3_CAPTE</name>
<evidence type="ECO:0000313" key="4">
    <source>
        <dbReference type="EnsemblMetazoa" id="CapteP90541"/>
    </source>
</evidence>
<comment type="similarity">
    <text evidence="1">Belongs to the FAM135 family.</text>
</comment>
<dbReference type="EMBL" id="KB292015">
    <property type="protein sequence ID" value="ELU18261.1"/>
    <property type="molecule type" value="Genomic_DNA"/>
</dbReference>
<evidence type="ECO:0000259" key="2">
    <source>
        <dbReference type="Pfam" id="PF05057"/>
    </source>
</evidence>
<dbReference type="InterPro" id="IPR007751">
    <property type="entry name" value="DUF676_lipase-like"/>
</dbReference>
<proteinExistence type="inferred from homology"/>
<reference evidence="5" key="1">
    <citation type="submission" date="2012-12" db="EMBL/GenBank/DDBJ databases">
        <authorList>
            <person name="Hellsten U."/>
            <person name="Grimwood J."/>
            <person name="Chapman J.A."/>
            <person name="Shapiro H."/>
            <person name="Aerts A."/>
            <person name="Otillar R.P."/>
            <person name="Terry A.Y."/>
            <person name="Boore J.L."/>
            <person name="Simakov O."/>
            <person name="Marletaz F."/>
            <person name="Cho S.-J."/>
            <person name="Edsinger-Gonzales E."/>
            <person name="Havlak P."/>
            <person name="Kuo D.-H."/>
            <person name="Larsson T."/>
            <person name="Lv J."/>
            <person name="Arendt D."/>
            <person name="Savage R."/>
            <person name="Osoegawa K."/>
            <person name="de Jong P."/>
            <person name="Lindberg D.R."/>
            <person name="Seaver E.C."/>
            <person name="Weisblat D.A."/>
            <person name="Putnam N.H."/>
            <person name="Grigoriev I.V."/>
            <person name="Rokhsar D.S."/>
        </authorList>
    </citation>
    <scope>NUCLEOTIDE SEQUENCE</scope>
    <source>
        <strain evidence="5">I ESC-2004</strain>
    </source>
</reference>
<evidence type="ECO:0000313" key="5">
    <source>
        <dbReference type="Proteomes" id="UP000014760"/>
    </source>
</evidence>
<organism evidence="3">
    <name type="scientific">Capitella teleta</name>
    <name type="common">Polychaete worm</name>
    <dbReference type="NCBI Taxonomy" id="283909"/>
    <lineage>
        <taxon>Eukaryota</taxon>
        <taxon>Metazoa</taxon>
        <taxon>Spiralia</taxon>
        <taxon>Lophotrochozoa</taxon>
        <taxon>Annelida</taxon>
        <taxon>Polychaeta</taxon>
        <taxon>Sedentaria</taxon>
        <taxon>Scolecida</taxon>
        <taxon>Capitellidae</taxon>
        <taxon>Capitella</taxon>
    </lineage>
</organism>
<dbReference type="STRING" id="283909.R7VLH3"/>
<evidence type="ECO:0000256" key="1">
    <source>
        <dbReference type="ARBA" id="ARBA00007949"/>
    </source>
</evidence>
<dbReference type="Proteomes" id="UP000014760">
    <property type="component" value="Unassembled WGS sequence"/>
</dbReference>
<dbReference type="Gene3D" id="3.40.50.1820">
    <property type="entry name" value="alpha/beta hydrolase"/>
    <property type="match status" value="1"/>
</dbReference>
<dbReference type="HOGENOM" id="CLU_041064_1_0_1"/>